<accession>A0A8S5TRP8</accession>
<protein>
    <submittedName>
        <fullName evidence="1">Uncharacterized protein</fullName>
    </submittedName>
</protein>
<proteinExistence type="predicted"/>
<reference evidence="1" key="1">
    <citation type="journal article" date="2021" name="Proc. Natl. Acad. Sci. U.S.A.">
        <title>A Catalog of Tens of Thousands of Viruses from Human Metagenomes Reveals Hidden Associations with Chronic Diseases.</title>
        <authorList>
            <person name="Tisza M.J."/>
            <person name="Buck C.B."/>
        </authorList>
    </citation>
    <scope>NUCLEOTIDE SEQUENCE</scope>
    <source>
        <strain evidence="1">Ct1SN28</strain>
    </source>
</reference>
<evidence type="ECO:0000313" key="1">
    <source>
        <dbReference type="EMBL" id="DAF84847.1"/>
    </source>
</evidence>
<sequence length="48" mass="5731">MRHKNTRLKPKARQKRPVWRDLTKILHTGIIEARSVKAYKPTPERPQV</sequence>
<dbReference type="EMBL" id="BK015910">
    <property type="protein sequence ID" value="DAF84847.1"/>
    <property type="molecule type" value="Genomic_DNA"/>
</dbReference>
<organism evidence="1">
    <name type="scientific">Siphoviridae sp. ct1SN28</name>
    <dbReference type="NCBI Taxonomy" id="2825308"/>
    <lineage>
        <taxon>Viruses</taxon>
        <taxon>Duplodnaviria</taxon>
        <taxon>Heunggongvirae</taxon>
        <taxon>Uroviricota</taxon>
        <taxon>Caudoviricetes</taxon>
    </lineage>
</organism>
<name>A0A8S5TRP8_9CAUD</name>